<keyword evidence="1" id="KW-0812">Transmembrane</keyword>
<evidence type="ECO:0000256" key="1">
    <source>
        <dbReference type="SAM" id="Phobius"/>
    </source>
</evidence>
<dbReference type="STRING" id="928856.SAMN04488049_104122"/>
<keyword evidence="3" id="KW-1185">Reference proteome</keyword>
<keyword evidence="1" id="KW-0472">Membrane</keyword>
<reference evidence="2 3" key="1">
    <citation type="submission" date="2015-09" db="EMBL/GenBank/DDBJ databases">
        <authorList>
            <consortium name="Swine Surveillance"/>
        </authorList>
    </citation>
    <scope>NUCLEOTIDE SEQUENCE [LARGE SCALE GENOMIC DNA]</scope>
    <source>
        <strain evidence="2 3">CECT 7557</strain>
    </source>
</reference>
<dbReference type="AlphaFoldDB" id="A0A0N7M0F6"/>
<organism evidence="2 3">
    <name type="scientific">Tritonibacter multivorans</name>
    <dbReference type="NCBI Taxonomy" id="928856"/>
    <lineage>
        <taxon>Bacteria</taxon>
        <taxon>Pseudomonadati</taxon>
        <taxon>Pseudomonadota</taxon>
        <taxon>Alphaproteobacteria</taxon>
        <taxon>Rhodobacterales</taxon>
        <taxon>Paracoccaceae</taxon>
        <taxon>Tritonibacter</taxon>
    </lineage>
</organism>
<accession>A0A0N7M0F6</accession>
<feature type="transmembrane region" description="Helical" evidence="1">
    <location>
        <begin position="24"/>
        <end position="42"/>
    </location>
</feature>
<evidence type="ECO:0000313" key="2">
    <source>
        <dbReference type="EMBL" id="CUH80329.1"/>
    </source>
</evidence>
<proteinExistence type="predicted"/>
<sequence>MPDVIEQAGADLPPFTYEGDARSLAALLGLGAWLLLLAVLWLVVGATWWVLAILALPAAPALWEIMQNPKAELSLDSTQLRWSCPRSEGEILVSEIERVALTTRWDFSTRTTIHTKPGTRHNLPPAVQPPGHTWEEVLKSRGIAVTRQHFTSF</sequence>
<dbReference type="RefSeq" id="WP_058290867.1">
    <property type="nucleotide sequence ID" value="NZ_CYSD01000039.1"/>
</dbReference>
<gene>
    <name evidence="2" type="ORF">TRM7557_02839</name>
</gene>
<dbReference type="OrthoDB" id="7867097at2"/>
<dbReference type="EMBL" id="CYSD01000039">
    <property type="protein sequence ID" value="CUH80329.1"/>
    <property type="molecule type" value="Genomic_DNA"/>
</dbReference>
<protein>
    <submittedName>
        <fullName evidence="2">Uncharacterized protein</fullName>
    </submittedName>
</protein>
<evidence type="ECO:0000313" key="3">
    <source>
        <dbReference type="Proteomes" id="UP000052022"/>
    </source>
</evidence>
<keyword evidence="1" id="KW-1133">Transmembrane helix</keyword>
<dbReference type="Proteomes" id="UP000052022">
    <property type="component" value="Unassembled WGS sequence"/>
</dbReference>
<name>A0A0N7M0F6_9RHOB</name>